<dbReference type="OrthoDB" id="5985073at2759"/>
<keyword evidence="3" id="KW-1185">Reference proteome</keyword>
<protein>
    <recommendedName>
        <fullName evidence="1">LysM domain-containing protein</fullName>
    </recommendedName>
</protein>
<name>A0A8H5GUR7_9AGAR</name>
<accession>A0A8H5GUR7</accession>
<dbReference type="Gene3D" id="3.10.350.10">
    <property type="entry name" value="LysM domain"/>
    <property type="match status" value="1"/>
</dbReference>
<dbReference type="Pfam" id="PF01476">
    <property type="entry name" value="LysM"/>
    <property type="match status" value="1"/>
</dbReference>
<dbReference type="AlphaFoldDB" id="A0A8H5GUR7"/>
<gene>
    <name evidence="2" type="ORF">D9758_004090</name>
</gene>
<feature type="domain" description="LysM" evidence="1">
    <location>
        <begin position="29"/>
        <end position="73"/>
    </location>
</feature>
<dbReference type="InterPro" id="IPR036779">
    <property type="entry name" value="LysM_dom_sf"/>
</dbReference>
<sequence>MVLLPRVLQQIHSFALLNNPRNLDARVSCSKTILFGDLCYKIAANNGLTLAQLQSYNPGINCNKLHLGSVLNLCPSTATSTASGSTSTATGTTSMCPKTYKVKALPPPMSLLQVLPPPGRLRPSLAPLTAPQAQRRLAPLLPVPTPSLPPPTAS</sequence>
<proteinExistence type="predicted"/>
<reference evidence="2 3" key="1">
    <citation type="journal article" date="2020" name="ISME J.">
        <title>Uncovering the hidden diversity of litter-decomposition mechanisms in mushroom-forming fungi.</title>
        <authorList>
            <person name="Floudas D."/>
            <person name="Bentzer J."/>
            <person name="Ahren D."/>
            <person name="Johansson T."/>
            <person name="Persson P."/>
            <person name="Tunlid A."/>
        </authorList>
    </citation>
    <scope>NUCLEOTIDE SEQUENCE [LARGE SCALE GENOMIC DNA]</scope>
    <source>
        <strain evidence="2 3">CBS 291.85</strain>
    </source>
</reference>
<evidence type="ECO:0000313" key="3">
    <source>
        <dbReference type="Proteomes" id="UP000559256"/>
    </source>
</evidence>
<dbReference type="PROSITE" id="PS51782">
    <property type="entry name" value="LYSM"/>
    <property type="match status" value="1"/>
</dbReference>
<dbReference type="SUPFAM" id="SSF54106">
    <property type="entry name" value="LysM domain"/>
    <property type="match status" value="1"/>
</dbReference>
<dbReference type="EMBL" id="JAACJM010000009">
    <property type="protein sequence ID" value="KAF5371205.1"/>
    <property type="molecule type" value="Genomic_DNA"/>
</dbReference>
<evidence type="ECO:0000259" key="1">
    <source>
        <dbReference type="PROSITE" id="PS51782"/>
    </source>
</evidence>
<organism evidence="2 3">
    <name type="scientific">Tetrapyrgos nigripes</name>
    <dbReference type="NCBI Taxonomy" id="182062"/>
    <lineage>
        <taxon>Eukaryota</taxon>
        <taxon>Fungi</taxon>
        <taxon>Dikarya</taxon>
        <taxon>Basidiomycota</taxon>
        <taxon>Agaricomycotina</taxon>
        <taxon>Agaricomycetes</taxon>
        <taxon>Agaricomycetidae</taxon>
        <taxon>Agaricales</taxon>
        <taxon>Marasmiineae</taxon>
        <taxon>Marasmiaceae</taxon>
        <taxon>Tetrapyrgos</taxon>
    </lineage>
</organism>
<dbReference type="InterPro" id="IPR018392">
    <property type="entry name" value="LysM"/>
</dbReference>
<dbReference type="SMART" id="SM00257">
    <property type="entry name" value="LysM"/>
    <property type="match status" value="1"/>
</dbReference>
<dbReference type="CDD" id="cd00118">
    <property type="entry name" value="LysM"/>
    <property type="match status" value="1"/>
</dbReference>
<dbReference type="Proteomes" id="UP000559256">
    <property type="component" value="Unassembled WGS sequence"/>
</dbReference>
<comment type="caution">
    <text evidence="2">The sequence shown here is derived from an EMBL/GenBank/DDBJ whole genome shotgun (WGS) entry which is preliminary data.</text>
</comment>
<evidence type="ECO:0000313" key="2">
    <source>
        <dbReference type="EMBL" id="KAF5371205.1"/>
    </source>
</evidence>